<evidence type="ECO:0000313" key="3">
    <source>
        <dbReference type="Proteomes" id="UP000316612"/>
    </source>
</evidence>
<name>A0A4Y4DK21_GLUUR</name>
<gene>
    <name evidence="2" type="ORF">AUR04nite_11740</name>
</gene>
<keyword evidence="3" id="KW-1185">Reference proteome</keyword>
<keyword evidence="1" id="KW-1133">Transmembrane helix</keyword>
<dbReference type="RefSeq" id="WP_141362926.1">
    <property type="nucleotide sequence ID" value="NZ_BAAAJL010000007.1"/>
</dbReference>
<dbReference type="AlphaFoldDB" id="A0A4Y4DK21"/>
<evidence type="ECO:0000256" key="1">
    <source>
        <dbReference type="SAM" id="Phobius"/>
    </source>
</evidence>
<keyword evidence="1" id="KW-0472">Membrane</keyword>
<feature type="transmembrane region" description="Helical" evidence="1">
    <location>
        <begin position="100"/>
        <end position="120"/>
    </location>
</feature>
<keyword evidence="1" id="KW-0812">Transmembrane</keyword>
<dbReference type="OrthoDB" id="119681at2"/>
<feature type="transmembrane region" description="Helical" evidence="1">
    <location>
        <begin position="28"/>
        <end position="47"/>
    </location>
</feature>
<organism evidence="2 3">
    <name type="scientific">Glutamicibacter uratoxydans</name>
    <name type="common">Arthrobacter uratoxydans</name>
    <dbReference type="NCBI Taxonomy" id="43667"/>
    <lineage>
        <taxon>Bacteria</taxon>
        <taxon>Bacillati</taxon>
        <taxon>Actinomycetota</taxon>
        <taxon>Actinomycetes</taxon>
        <taxon>Micrococcales</taxon>
        <taxon>Micrococcaceae</taxon>
        <taxon>Glutamicibacter</taxon>
    </lineage>
</organism>
<dbReference type="EMBL" id="BJNY01000006">
    <property type="protein sequence ID" value="GED05642.1"/>
    <property type="molecule type" value="Genomic_DNA"/>
</dbReference>
<comment type="caution">
    <text evidence="2">The sequence shown here is derived from an EMBL/GenBank/DDBJ whole genome shotgun (WGS) entry which is preliminary data.</text>
</comment>
<reference evidence="2 3" key="1">
    <citation type="submission" date="2019-06" db="EMBL/GenBank/DDBJ databases">
        <title>Whole genome shotgun sequence of Glutamicibacter uratoxydans NBRC 15515.</title>
        <authorList>
            <person name="Hosoyama A."/>
            <person name="Uohara A."/>
            <person name="Ohji S."/>
            <person name="Ichikawa N."/>
        </authorList>
    </citation>
    <scope>NUCLEOTIDE SEQUENCE [LARGE SCALE GENOMIC DNA]</scope>
    <source>
        <strain evidence="2 3">NBRC 15515</strain>
    </source>
</reference>
<evidence type="ECO:0008006" key="4">
    <source>
        <dbReference type="Google" id="ProtNLM"/>
    </source>
</evidence>
<accession>A0A4Y4DK21</accession>
<sequence>MNAAFSERPSASLTQASFGARVRTDPSFSAFWILRIGFVVLPLLMGLDKFANVMTYWPDYLAGWVVGFLPFSAQSAMYIVGAVEIFAAIGIAVKPRYASYVVALWLAGIVVNLLLLGGVLDVALRDVGLLVAALALSRLANQYDAPWGARHSQGGRK</sequence>
<proteinExistence type="predicted"/>
<feature type="transmembrane region" description="Helical" evidence="1">
    <location>
        <begin position="67"/>
        <end position="93"/>
    </location>
</feature>
<dbReference type="Proteomes" id="UP000316612">
    <property type="component" value="Unassembled WGS sequence"/>
</dbReference>
<evidence type="ECO:0000313" key="2">
    <source>
        <dbReference type="EMBL" id="GED05642.1"/>
    </source>
</evidence>
<protein>
    <recommendedName>
        <fullName evidence="4">DoxX family protein</fullName>
    </recommendedName>
</protein>